<reference evidence="2" key="2">
    <citation type="journal article" date="2023" name="Plants (Basel)">
        <title>Annotation of the Turnera subulata (Passifloraceae) Draft Genome Reveals the S-Locus Evolved after the Divergence of Turneroideae from Passifloroideae in a Stepwise Manner.</title>
        <authorList>
            <person name="Henning P.M."/>
            <person name="Roalson E.H."/>
            <person name="Mir W."/>
            <person name="McCubbin A.G."/>
            <person name="Shore J.S."/>
        </authorList>
    </citation>
    <scope>NUCLEOTIDE SEQUENCE</scope>
    <source>
        <strain evidence="2">F60SS</strain>
    </source>
</reference>
<dbReference type="OrthoDB" id="504663at2759"/>
<dbReference type="CDD" id="cd15482">
    <property type="entry name" value="Sialidase_non-viral"/>
    <property type="match status" value="1"/>
</dbReference>
<organism evidence="2 3">
    <name type="scientific">Turnera subulata</name>
    <dbReference type="NCBI Taxonomy" id="218843"/>
    <lineage>
        <taxon>Eukaryota</taxon>
        <taxon>Viridiplantae</taxon>
        <taxon>Streptophyta</taxon>
        <taxon>Embryophyta</taxon>
        <taxon>Tracheophyta</taxon>
        <taxon>Spermatophyta</taxon>
        <taxon>Magnoliopsida</taxon>
        <taxon>eudicotyledons</taxon>
        <taxon>Gunneridae</taxon>
        <taxon>Pentapetalae</taxon>
        <taxon>rosids</taxon>
        <taxon>fabids</taxon>
        <taxon>Malpighiales</taxon>
        <taxon>Passifloraceae</taxon>
        <taxon>Turnera</taxon>
    </lineage>
</organism>
<dbReference type="Pfam" id="PF13088">
    <property type="entry name" value="BNR_2"/>
    <property type="match status" value="1"/>
</dbReference>
<name>A0A9Q0J0Y9_9ROSI</name>
<accession>A0A9Q0J0Y9</accession>
<protein>
    <recommendedName>
        <fullName evidence="1">Sialidase domain-containing protein</fullName>
    </recommendedName>
</protein>
<proteinExistence type="predicted"/>
<sequence>MEKDCYIWGPVKEEFTFPANSAPFNNCHASTIVEVGKDHFLVAYFGGTKEGAPDVKIWLQTYKDGCWQSPIIADEQPNVPMWNPVLFKLPSEELLLFYKIGQEVQKWSGCMKRSYDKGVTWTTREQLPPGILGPSKNKPILLEDGRLLCGSSVESWNSWGAWMEVVTADAGRTWRKHGPIYIQNKSLSVIQPVPFQTQNGTLRVLLRSFEGINRVCKSESFDGGLNWGYAKPTELPNPNSGIDGVKLKDGRLILAYNTISRGVLKVAMSNDDGDSWFEVLTLEEKLGLEFSYPAVIQADDGSIHITYTYNRTQIKHVVLQPS</sequence>
<dbReference type="PANTHER" id="PTHR43752:SF2">
    <property type="entry name" value="BNR_ASP-BOX REPEAT FAMILY PROTEIN"/>
    <property type="match status" value="1"/>
</dbReference>
<evidence type="ECO:0000313" key="3">
    <source>
        <dbReference type="Proteomes" id="UP001141552"/>
    </source>
</evidence>
<dbReference type="EMBL" id="JAKUCV010007359">
    <property type="protein sequence ID" value="KAJ4823785.1"/>
    <property type="molecule type" value="Genomic_DNA"/>
</dbReference>
<gene>
    <name evidence="2" type="ORF">Tsubulata_012107</name>
</gene>
<evidence type="ECO:0000259" key="1">
    <source>
        <dbReference type="Pfam" id="PF13088"/>
    </source>
</evidence>
<keyword evidence="3" id="KW-1185">Reference proteome</keyword>
<dbReference type="InterPro" id="IPR011040">
    <property type="entry name" value="Sialidase"/>
</dbReference>
<feature type="domain" description="Sialidase" evidence="1">
    <location>
        <begin position="39"/>
        <end position="305"/>
    </location>
</feature>
<dbReference type="PANTHER" id="PTHR43752">
    <property type="entry name" value="BNR/ASP-BOX REPEAT FAMILY PROTEIN"/>
    <property type="match status" value="1"/>
</dbReference>
<dbReference type="Proteomes" id="UP001141552">
    <property type="component" value="Unassembled WGS sequence"/>
</dbReference>
<dbReference type="InterPro" id="IPR036278">
    <property type="entry name" value="Sialidase_sf"/>
</dbReference>
<dbReference type="Gene3D" id="2.120.10.10">
    <property type="match status" value="1"/>
</dbReference>
<dbReference type="SUPFAM" id="SSF50939">
    <property type="entry name" value="Sialidases"/>
    <property type="match status" value="1"/>
</dbReference>
<evidence type="ECO:0000313" key="2">
    <source>
        <dbReference type="EMBL" id="KAJ4823785.1"/>
    </source>
</evidence>
<dbReference type="AlphaFoldDB" id="A0A9Q0J0Y9"/>
<comment type="caution">
    <text evidence="2">The sequence shown here is derived from an EMBL/GenBank/DDBJ whole genome shotgun (WGS) entry which is preliminary data.</text>
</comment>
<reference evidence="2" key="1">
    <citation type="submission" date="2022-02" db="EMBL/GenBank/DDBJ databases">
        <authorList>
            <person name="Henning P.M."/>
            <person name="McCubbin A.G."/>
            <person name="Shore J.S."/>
        </authorList>
    </citation>
    <scope>NUCLEOTIDE SEQUENCE</scope>
    <source>
        <strain evidence="2">F60SS</strain>
        <tissue evidence="2">Leaves</tissue>
    </source>
</reference>